<comment type="caution">
    <text evidence="6">The sequence shown here is derived from an EMBL/GenBank/DDBJ whole genome shotgun (WGS) entry which is preliminary data.</text>
</comment>
<dbReference type="InterPro" id="IPR004291">
    <property type="entry name" value="Transposase_IS66_central"/>
</dbReference>
<gene>
    <name evidence="6" type="ORF">DW921_03900</name>
</gene>
<name>A0A413T3A5_9BACT</name>
<evidence type="ECO:0000256" key="2">
    <source>
        <dbReference type="SAM" id="MobiDB-lite"/>
    </source>
</evidence>
<dbReference type="Pfam" id="PF13817">
    <property type="entry name" value="DDE_Tnp_IS66_C"/>
    <property type="match status" value="1"/>
</dbReference>
<reference evidence="6 7" key="1">
    <citation type="submission" date="2018-08" db="EMBL/GenBank/DDBJ databases">
        <title>A genome reference for cultivated species of the human gut microbiota.</title>
        <authorList>
            <person name="Zou Y."/>
            <person name="Xue W."/>
            <person name="Luo G."/>
        </authorList>
    </citation>
    <scope>NUCLEOTIDE SEQUENCE [LARGE SCALE GENOMIC DNA]</scope>
    <source>
        <strain evidence="6 7">AM42-38</strain>
    </source>
</reference>
<evidence type="ECO:0000256" key="1">
    <source>
        <dbReference type="SAM" id="Coils"/>
    </source>
</evidence>
<feature type="compositionally biased region" description="Basic and acidic residues" evidence="2">
    <location>
        <begin position="106"/>
        <end position="116"/>
    </location>
</feature>
<feature type="coiled-coil region" evidence="1">
    <location>
        <begin position="32"/>
        <end position="59"/>
    </location>
</feature>
<dbReference type="InterPro" id="IPR024463">
    <property type="entry name" value="Transposase_TnpC_homeodom"/>
</dbReference>
<feature type="region of interest" description="Disordered" evidence="2">
    <location>
        <begin position="87"/>
        <end position="116"/>
    </location>
</feature>
<evidence type="ECO:0000313" key="6">
    <source>
        <dbReference type="EMBL" id="RHA77772.1"/>
    </source>
</evidence>
<evidence type="ECO:0000259" key="5">
    <source>
        <dbReference type="Pfam" id="PF13817"/>
    </source>
</evidence>
<dbReference type="AlphaFoldDB" id="A0A413T3A5"/>
<evidence type="ECO:0000259" key="4">
    <source>
        <dbReference type="Pfam" id="PF13007"/>
    </source>
</evidence>
<feature type="domain" description="Transposase IS66 central" evidence="3">
    <location>
        <begin position="196"/>
        <end position="477"/>
    </location>
</feature>
<evidence type="ECO:0000313" key="7">
    <source>
        <dbReference type="Proteomes" id="UP000283855"/>
    </source>
</evidence>
<proteinExistence type="predicted"/>
<dbReference type="InterPro" id="IPR039552">
    <property type="entry name" value="IS66_C"/>
</dbReference>
<dbReference type="Proteomes" id="UP000283855">
    <property type="component" value="Unassembled WGS sequence"/>
</dbReference>
<dbReference type="Pfam" id="PF03050">
    <property type="entry name" value="DDE_Tnp_IS66"/>
    <property type="match status" value="1"/>
</dbReference>
<evidence type="ECO:0000259" key="3">
    <source>
        <dbReference type="Pfam" id="PF03050"/>
    </source>
</evidence>
<dbReference type="NCBIfam" id="NF033517">
    <property type="entry name" value="transpos_IS66"/>
    <property type="match status" value="1"/>
</dbReference>
<dbReference type="PANTHER" id="PTHR33678">
    <property type="entry name" value="BLL1576 PROTEIN"/>
    <property type="match status" value="1"/>
</dbReference>
<accession>A0A413T3A5</accession>
<dbReference type="RefSeq" id="WP_118400061.1">
    <property type="nucleotide sequence ID" value="NZ_CABJGD010000005.1"/>
</dbReference>
<dbReference type="InterPro" id="IPR052344">
    <property type="entry name" value="Transposase-related"/>
</dbReference>
<dbReference type="Pfam" id="PF13007">
    <property type="entry name" value="LZ_Tnp_IS66"/>
    <property type="match status" value="1"/>
</dbReference>
<dbReference type="PANTHER" id="PTHR33678:SF1">
    <property type="entry name" value="BLL1576 PROTEIN"/>
    <property type="match status" value="1"/>
</dbReference>
<keyword evidence="1" id="KW-0175">Coiled coil</keyword>
<protein>
    <submittedName>
        <fullName evidence="6">IS66 family transposase</fullName>
    </submittedName>
</protein>
<organism evidence="6 7">
    <name type="scientific">Phocaeicola coprophilus</name>
    <dbReference type="NCBI Taxonomy" id="387090"/>
    <lineage>
        <taxon>Bacteria</taxon>
        <taxon>Pseudomonadati</taxon>
        <taxon>Bacteroidota</taxon>
        <taxon>Bacteroidia</taxon>
        <taxon>Bacteroidales</taxon>
        <taxon>Bacteroidaceae</taxon>
        <taxon>Phocaeicola</taxon>
    </lineage>
</organism>
<sequence>MIRQDTMEQIIRSQQEQIAGLLETNRSLVESNGKLLEQTDALQRKIQELLSQIAWLNRQLFGRRSEKLAALDPNQLSLFDSVPATGQNEDIREEDSGVAVPSQTKPDGKKKESRRNRELLEGLPVVEVVIEPDRVDLDRYRRIGEERTRTLEFEPGRLYVKETVRPKYGLKDNLSLPKEGESGVIIAPLPPSPVYKCLAGSTMLAEMLLQKYEYHVPFYRQVKEFRHLGIRLSESTLSGWFKPVCELLRPLYDELVRLVVGCGYVQADETTIRVISKGKGKADKEYLWMVRAVMEKLVIFHYDDGSRSGQTIRKLLKDFKGYLQSDGYSAYNVFEGTEGVCLIACLAHIRRHFEMALEENRSLAEHALKTIQEIYRIEHFADSREYTTEERRELRLCQSVPLLDSFEKWMEGTYVKVPPKSRMGQAISYAYPLWPRMKACLKDGNIKIDNNLAENAIRPLTLSRKNFLFCGNHEAAENTAVICSLLATCKAQEVNPREWLNDVIARLPYYQEKDSGKDIRELLPDVWKLKKSNENPIEV</sequence>
<feature type="domain" description="Transposase TnpC homeodomain" evidence="4">
    <location>
        <begin position="49"/>
        <end position="128"/>
    </location>
</feature>
<dbReference type="EMBL" id="QSFT01000005">
    <property type="protein sequence ID" value="RHA77772.1"/>
    <property type="molecule type" value="Genomic_DNA"/>
</dbReference>
<feature type="domain" description="Transposase IS66 C-terminal" evidence="5">
    <location>
        <begin position="484"/>
        <end position="524"/>
    </location>
</feature>